<dbReference type="EMBL" id="FZQP02000326">
    <property type="protein sequence ID" value="VVC88452.1"/>
    <property type="molecule type" value="Genomic_DNA"/>
</dbReference>
<evidence type="ECO:0008006" key="3">
    <source>
        <dbReference type="Google" id="ProtNLM"/>
    </source>
</evidence>
<name>A0A5E4PU99_9NEOP</name>
<proteinExistence type="predicted"/>
<dbReference type="AlphaFoldDB" id="A0A5E4PU99"/>
<evidence type="ECO:0000313" key="2">
    <source>
        <dbReference type="Proteomes" id="UP000324832"/>
    </source>
</evidence>
<dbReference type="Proteomes" id="UP000324832">
    <property type="component" value="Unassembled WGS sequence"/>
</dbReference>
<sequence length="233" mass="26207">MPFERIWDASCPRVWSKWETNGQEWVVQDLEVGDFENAVNILLEEMCCDEVLCSVSNLQEDAESMAEMKKFWAACLAQRMSLGLYTWVNGVKTLAALNVCVASTGDDTVPETEIEGAAWKNVYMALDYIEKKKDPHEHTGLETMLHAFGLLVKRQFRGSKLGEKLLSAREPLCRFHGIKGTTTVFTGPASQKLATLAGFQEICEVTLKELAQSGLNYPSDENRSIKLMIKLYE</sequence>
<protein>
    <recommendedName>
        <fullName evidence="3">N-acetyltransferase domain-containing protein</fullName>
    </recommendedName>
</protein>
<keyword evidence="2" id="KW-1185">Reference proteome</keyword>
<accession>A0A5E4PU99</accession>
<organism evidence="1 2">
    <name type="scientific">Leptidea sinapis</name>
    <dbReference type="NCBI Taxonomy" id="189913"/>
    <lineage>
        <taxon>Eukaryota</taxon>
        <taxon>Metazoa</taxon>
        <taxon>Ecdysozoa</taxon>
        <taxon>Arthropoda</taxon>
        <taxon>Hexapoda</taxon>
        <taxon>Insecta</taxon>
        <taxon>Pterygota</taxon>
        <taxon>Neoptera</taxon>
        <taxon>Endopterygota</taxon>
        <taxon>Lepidoptera</taxon>
        <taxon>Glossata</taxon>
        <taxon>Ditrysia</taxon>
        <taxon>Papilionoidea</taxon>
        <taxon>Pieridae</taxon>
        <taxon>Dismorphiinae</taxon>
        <taxon>Leptidea</taxon>
    </lineage>
</organism>
<gene>
    <name evidence="1" type="ORF">LSINAPIS_LOCUS1811</name>
</gene>
<dbReference type="Gene3D" id="3.40.630.30">
    <property type="match status" value="1"/>
</dbReference>
<reference evidence="1 2" key="1">
    <citation type="submission" date="2017-07" db="EMBL/GenBank/DDBJ databases">
        <authorList>
            <person name="Talla V."/>
            <person name="Backstrom N."/>
        </authorList>
    </citation>
    <scope>NUCLEOTIDE SEQUENCE [LARGE SCALE GENOMIC DNA]</scope>
</reference>
<evidence type="ECO:0000313" key="1">
    <source>
        <dbReference type="EMBL" id="VVC88452.1"/>
    </source>
</evidence>